<keyword evidence="6" id="KW-0547">Nucleotide-binding</keyword>
<dbReference type="GO" id="GO:0005524">
    <property type="term" value="F:ATP binding"/>
    <property type="evidence" value="ECO:0007669"/>
    <property type="project" value="UniProtKB-KW"/>
</dbReference>
<keyword evidence="8" id="KW-0460">Magnesium</keyword>
<evidence type="ECO:0000256" key="7">
    <source>
        <dbReference type="ARBA" id="ARBA00022840"/>
    </source>
</evidence>
<evidence type="ECO:0000256" key="4">
    <source>
        <dbReference type="ARBA" id="ARBA00022695"/>
    </source>
</evidence>
<dbReference type="CDD" id="cd05403">
    <property type="entry name" value="NT_KNTase_like"/>
    <property type="match status" value="1"/>
</dbReference>
<protein>
    <recommendedName>
        <fullName evidence="10">Polymerase nucleotidyl transferase domain-containing protein</fullName>
    </recommendedName>
</protein>
<organism evidence="11">
    <name type="scientific">marine sediment metagenome</name>
    <dbReference type="NCBI Taxonomy" id="412755"/>
    <lineage>
        <taxon>unclassified sequences</taxon>
        <taxon>metagenomes</taxon>
        <taxon>ecological metagenomes</taxon>
    </lineage>
</organism>
<dbReference type="InterPro" id="IPR002934">
    <property type="entry name" value="Polymerase_NTP_transf_dom"/>
</dbReference>
<dbReference type="GO" id="GO:0016779">
    <property type="term" value="F:nucleotidyltransferase activity"/>
    <property type="evidence" value="ECO:0007669"/>
    <property type="project" value="UniProtKB-KW"/>
</dbReference>
<evidence type="ECO:0000313" key="11">
    <source>
        <dbReference type="EMBL" id="GAI64188.1"/>
    </source>
</evidence>
<reference evidence="11" key="1">
    <citation type="journal article" date="2014" name="Front. Microbiol.">
        <title>High frequency of phylogenetically diverse reductive dehalogenase-homologous genes in deep subseafloor sedimentary metagenomes.</title>
        <authorList>
            <person name="Kawai M."/>
            <person name="Futagami T."/>
            <person name="Toyoda A."/>
            <person name="Takaki Y."/>
            <person name="Nishi S."/>
            <person name="Hori S."/>
            <person name="Arai W."/>
            <person name="Tsubouchi T."/>
            <person name="Morono Y."/>
            <person name="Uchiyama I."/>
            <person name="Ito T."/>
            <person name="Fujiyama A."/>
            <person name="Inagaki F."/>
            <person name="Takami H."/>
        </authorList>
    </citation>
    <scope>NUCLEOTIDE SEQUENCE</scope>
    <source>
        <strain evidence="11">Expedition CK06-06</strain>
    </source>
</reference>
<dbReference type="AlphaFoldDB" id="X1Q7I0"/>
<proteinExistence type="inferred from homology"/>
<dbReference type="GO" id="GO:0046872">
    <property type="term" value="F:metal ion binding"/>
    <property type="evidence" value="ECO:0007669"/>
    <property type="project" value="UniProtKB-KW"/>
</dbReference>
<feature type="domain" description="Polymerase nucleotidyl transferase" evidence="10">
    <location>
        <begin position="12"/>
        <end position="96"/>
    </location>
</feature>
<accession>X1Q7I0</accession>
<name>X1Q7I0_9ZZZZ</name>
<dbReference type="Pfam" id="PF01909">
    <property type="entry name" value="NTP_transf_2"/>
    <property type="match status" value="1"/>
</dbReference>
<comment type="caution">
    <text evidence="11">The sequence shown here is derived from an EMBL/GenBank/DDBJ whole genome shotgun (WGS) entry which is preliminary data.</text>
</comment>
<evidence type="ECO:0000256" key="6">
    <source>
        <dbReference type="ARBA" id="ARBA00022741"/>
    </source>
</evidence>
<dbReference type="PANTHER" id="PTHR33571">
    <property type="entry name" value="SSL8005 PROTEIN"/>
    <property type="match status" value="1"/>
</dbReference>
<dbReference type="EMBL" id="BARW01000416">
    <property type="protein sequence ID" value="GAI64188.1"/>
    <property type="molecule type" value="Genomic_DNA"/>
</dbReference>
<dbReference type="PANTHER" id="PTHR33571:SF12">
    <property type="entry name" value="BSL3053 PROTEIN"/>
    <property type="match status" value="1"/>
</dbReference>
<keyword evidence="2" id="KW-1277">Toxin-antitoxin system</keyword>
<evidence type="ECO:0000256" key="5">
    <source>
        <dbReference type="ARBA" id="ARBA00022723"/>
    </source>
</evidence>
<comment type="similarity">
    <text evidence="9">Belongs to the MntA antitoxin family.</text>
</comment>
<dbReference type="InterPro" id="IPR052038">
    <property type="entry name" value="Type-VII_TA_antitoxin"/>
</dbReference>
<sequence length="101" mass="11894">MKALNKEDIFKLLKQNKEKLKKYNVKKIGLFGSVLREEHTNESDVDLLVEFDEGKKNYDNFIELAFLLEGLLQRKIDLLTIEALNPYMKPKILKEAYFESI</sequence>
<evidence type="ECO:0000256" key="9">
    <source>
        <dbReference type="ARBA" id="ARBA00038276"/>
    </source>
</evidence>
<keyword evidence="4" id="KW-0548">Nucleotidyltransferase</keyword>
<keyword evidence="3" id="KW-0808">Transferase</keyword>
<keyword evidence="5" id="KW-0479">Metal-binding</keyword>
<evidence type="ECO:0000256" key="8">
    <source>
        <dbReference type="ARBA" id="ARBA00022842"/>
    </source>
</evidence>
<evidence type="ECO:0000256" key="3">
    <source>
        <dbReference type="ARBA" id="ARBA00022679"/>
    </source>
</evidence>
<evidence type="ECO:0000256" key="1">
    <source>
        <dbReference type="ARBA" id="ARBA00001946"/>
    </source>
</evidence>
<evidence type="ECO:0000259" key="10">
    <source>
        <dbReference type="Pfam" id="PF01909"/>
    </source>
</evidence>
<keyword evidence="7" id="KW-0067">ATP-binding</keyword>
<comment type="cofactor">
    <cofactor evidence="1">
        <name>Mg(2+)</name>
        <dbReference type="ChEBI" id="CHEBI:18420"/>
    </cofactor>
</comment>
<evidence type="ECO:0000256" key="2">
    <source>
        <dbReference type="ARBA" id="ARBA00022649"/>
    </source>
</evidence>
<dbReference type="SUPFAM" id="SSF81301">
    <property type="entry name" value="Nucleotidyltransferase"/>
    <property type="match status" value="1"/>
</dbReference>
<gene>
    <name evidence="11" type="ORF">S12H4_01897</name>
</gene>
<dbReference type="InterPro" id="IPR043519">
    <property type="entry name" value="NT_sf"/>
</dbReference>
<dbReference type="Gene3D" id="3.30.460.10">
    <property type="entry name" value="Beta Polymerase, domain 2"/>
    <property type="match status" value="1"/>
</dbReference>